<feature type="region of interest" description="Disordered" evidence="1">
    <location>
        <begin position="327"/>
        <end position="357"/>
    </location>
</feature>
<dbReference type="Proteomes" id="UP000305906">
    <property type="component" value="Unassembled WGS sequence"/>
</dbReference>
<keyword evidence="3" id="KW-1185">Reference proteome</keyword>
<name>A0A5R9FKT5_9ACTN</name>
<comment type="caution">
    <text evidence="2">The sequence shown here is derived from an EMBL/GenBank/DDBJ whole genome shotgun (WGS) entry which is preliminary data.</text>
</comment>
<proteinExistence type="predicted"/>
<gene>
    <name evidence="2" type="ORF">FE633_22940</name>
</gene>
<dbReference type="AlphaFoldDB" id="A0A5R9FKT5"/>
<protein>
    <submittedName>
        <fullName evidence="2">Uncharacterized protein</fullName>
    </submittedName>
</protein>
<accession>A0A5R9FKT5</accession>
<evidence type="ECO:0000313" key="2">
    <source>
        <dbReference type="EMBL" id="TLS43901.1"/>
    </source>
</evidence>
<dbReference type="EMBL" id="VBZC01000025">
    <property type="protein sequence ID" value="TLS43901.1"/>
    <property type="molecule type" value="Genomic_DNA"/>
</dbReference>
<sequence>MPPKDGKVEVRLETLRVLRRGELPAVTAETLRLWREGRQPAGIRLRRAHLRNDELKSVEDERKPLPMEDRPLAARMITPKGVALKLHLMLLFAAQCAAKPGKAWKNPHPVGPTPQSDHSWVGLMATVAKYRGPGIQGASVATNKRRQVTEALKKLEGLGLIRPTKGPGRARQGFDLLHENGKSTPAAGVPYTVPVDAEPFVEIPREFFTEGWVHALTNSEIAALLMWLDALKYDASPTSDPSVFVTRVTSAVRQGAYGLGREAYETHQQLDAFQLLDVLRPEKRHYDGRWQEFAEDSSDLACHRVALAPDGFTRDAGEVVQEVLQRRDARGDWSRPPNAPRRYSGIRLRKPERDQKK</sequence>
<organism evidence="2 3">
    <name type="scientific">Streptomyces montanus</name>
    <dbReference type="NCBI Taxonomy" id="2580423"/>
    <lineage>
        <taxon>Bacteria</taxon>
        <taxon>Bacillati</taxon>
        <taxon>Actinomycetota</taxon>
        <taxon>Actinomycetes</taxon>
        <taxon>Kitasatosporales</taxon>
        <taxon>Streptomycetaceae</taxon>
        <taxon>Streptomyces</taxon>
    </lineage>
</organism>
<evidence type="ECO:0000313" key="3">
    <source>
        <dbReference type="Proteomes" id="UP000305906"/>
    </source>
</evidence>
<reference evidence="2 3" key="1">
    <citation type="submission" date="2019-05" db="EMBL/GenBank/DDBJ databases">
        <title>Streptomyces sp. NEAU-C151, a novel actinomycete isolated from soil.</title>
        <authorList>
            <person name="Han L."/>
            <person name="Jiang H."/>
        </authorList>
    </citation>
    <scope>NUCLEOTIDE SEQUENCE [LARGE SCALE GENOMIC DNA]</scope>
    <source>
        <strain evidence="2 3">NEAU-C151</strain>
    </source>
</reference>
<dbReference type="RefSeq" id="WP_138047034.1">
    <property type="nucleotide sequence ID" value="NZ_VBZC01000025.1"/>
</dbReference>
<evidence type="ECO:0000256" key="1">
    <source>
        <dbReference type="SAM" id="MobiDB-lite"/>
    </source>
</evidence>